<feature type="domain" description="TonB-dependent receptor plug" evidence="14">
    <location>
        <begin position="42"/>
        <end position="145"/>
    </location>
</feature>
<dbReference type="InterPro" id="IPR000531">
    <property type="entry name" value="Beta-barrel_TonB"/>
</dbReference>
<feature type="chain" id="PRO_5046268410" evidence="12">
    <location>
        <begin position="20"/>
        <end position="674"/>
    </location>
</feature>
<dbReference type="InterPro" id="IPR036942">
    <property type="entry name" value="Beta-barrel_TonB_sf"/>
</dbReference>
<keyword evidence="3 10" id="KW-0813">Transport</keyword>
<comment type="caution">
    <text evidence="15">The sequence shown here is derived from an EMBL/GenBank/DDBJ whole genome shotgun (WGS) entry which is preliminary data.</text>
</comment>
<keyword evidence="5 10" id="KW-0812">Transmembrane</keyword>
<evidence type="ECO:0000256" key="12">
    <source>
        <dbReference type="SAM" id="SignalP"/>
    </source>
</evidence>
<proteinExistence type="inferred from homology"/>
<keyword evidence="7 10" id="KW-0472">Membrane</keyword>
<accession>A0ABS5E2K9</accession>
<keyword evidence="9 10" id="KW-0998">Cell outer membrane</keyword>
<dbReference type="PANTHER" id="PTHR30069:SF40">
    <property type="entry name" value="TONB-DEPENDENT RECEPTOR NMB0964-RELATED"/>
    <property type="match status" value="1"/>
</dbReference>
<evidence type="ECO:0000313" key="15">
    <source>
        <dbReference type="EMBL" id="MBQ0937618.1"/>
    </source>
</evidence>
<dbReference type="EMBL" id="JAGQDG010000009">
    <property type="protein sequence ID" value="MBQ0937618.1"/>
    <property type="molecule type" value="Genomic_DNA"/>
</dbReference>
<feature type="domain" description="TonB-dependent receptor-like beta-barrel" evidence="13">
    <location>
        <begin position="235"/>
        <end position="641"/>
    </location>
</feature>
<reference evidence="15 16" key="1">
    <citation type="submission" date="2021-04" db="EMBL/GenBank/DDBJ databases">
        <title>The genome sequence of type strain Ideonella paludis KCTC 32238.</title>
        <authorList>
            <person name="Liu Y."/>
        </authorList>
    </citation>
    <scope>NUCLEOTIDE SEQUENCE [LARGE SCALE GENOMIC DNA]</scope>
    <source>
        <strain evidence="15 16">KCTC 32238</strain>
    </source>
</reference>
<dbReference type="PROSITE" id="PS52016">
    <property type="entry name" value="TONB_DEPENDENT_REC_3"/>
    <property type="match status" value="1"/>
</dbReference>
<comment type="similarity">
    <text evidence="2 10 11">Belongs to the TonB-dependent receptor family.</text>
</comment>
<dbReference type="InterPro" id="IPR012910">
    <property type="entry name" value="Plug_dom"/>
</dbReference>
<dbReference type="InterPro" id="IPR039426">
    <property type="entry name" value="TonB-dep_rcpt-like"/>
</dbReference>
<comment type="subcellular location">
    <subcellularLocation>
        <location evidence="1 10">Cell outer membrane</location>
        <topology evidence="1 10">Multi-pass membrane protein</topology>
    </subcellularLocation>
</comment>
<dbReference type="Pfam" id="PF07715">
    <property type="entry name" value="Plug"/>
    <property type="match status" value="1"/>
</dbReference>
<evidence type="ECO:0000256" key="3">
    <source>
        <dbReference type="ARBA" id="ARBA00022448"/>
    </source>
</evidence>
<dbReference type="Proteomes" id="UP000672097">
    <property type="component" value="Unassembled WGS sequence"/>
</dbReference>
<evidence type="ECO:0000256" key="1">
    <source>
        <dbReference type="ARBA" id="ARBA00004571"/>
    </source>
</evidence>
<evidence type="ECO:0000256" key="5">
    <source>
        <dbReference type="ARBA" id="ARBA00022692"/>
    </source>
</evidence>
<dbReference type="SUPFAM" id="SSF56935">
    <property type="entry name" value="Porins"/>
    <property type="match status" value="1"/>
</dbReference>
<evidence type="ECO:0000256" key="4">
    <source>
        <dbReference type="ARBA" id="ARBA00022452"/>
    </source>
</evidence>
<keyword evidence="6 11" id="KW-0798">TonB box</keyword>
<evidence type="ECO:0000259" key="14">
    <source>
        <dbReference type="Pfam" id="PF07715"/>
    </source>
</evidence>
<feature type="signal peptide" evidence="12">
    <location>
        <begin position="1"/>
        <end position="19"/>
    </location>
</feature>
<name>A0ABS5E2K9_9BURK</name>
<evidence type="ECO:0000256" key="9">
    <source>
        <dbReference type="ARBA" id="ARBA00023237"/>
    </source>
</evidence>
<evidence type="ECO:0000256" key="2">
    <source>
        <dbReference type="ARBA" id="ARBA00009810"/>
    </source>
</evidence>
<evidence type="ECO:0000256" key="8">
    <source>
        <dbReference type="ARBA" id="ARBA00023170"/>
    </source>
</evidence>
<dbReference type="RefSeq" id="WP_210811237.1">
    <property type="nucleotide sequence ID" value="NZ_JAGQDG010000009.1"/>
</dbReference>
<evidence type="ECO:0000256" key="7">
    <source>
        <dbReference type="ARBA" id="ARBA00023136"/>
    </source>
</evidence>
<organism evidence="15 16">
    <name type="scientific">Ideonella paludis</name>
    <dbReference type="NCBI Taxonomy" id="1233411"/>
    <lineage>
        <taxon>Bacteria</taxon>
        <taxon>Pseudomonadati</taxon>
        <taxon>Pseudomonadota</taxon>
        <taxon>Betaproteobacteria</taxon>
        <taxon>Burkholderiales</taxon>
        <taxon>Sphaerotilaceae</taxon>
        <taxon>Ideonella</taxon>
    </lineage>
</organism>
<evidence type="ECO:0000313" key="16">
    <source>
        <dbReference type="Proteomes" id="UP000672097"/>
    </source>
</evidence>
<evidence type="ECO:0000259" key="13">
    <source>
        <dbReference type="Pfam" id="PF00593"/>
    </source>
</evidence>
<dbReference type="InterPro" id="IPR037066">
    <property type="entry name" value="Plug_dom_sf"/>
</dbReference>
<protein>
    <submittedName>
        <fullName evidence="15">TonB-dependent receptor</fullName>
    </submittedName>
</protein>
<dbReference type="Pfam" id="PF00593">
    <property type="entry name" value="TonB_dep_Rec_b-barrel"/>
    <property type="match status" value="1"/>
</dbReference>
<evidence type="ECO:0000256" key="10">
    <source>
        <dbReference type="PROSITE-ProRule" id="PRU01360"/>
    </source>
</evidence>
<gene>
    <name evidence="15" type="ORF">KAK11_19995</name>
</gene>
<keyword evidence="16" id="KW-1185">Reference proteome</keyword>
<dbReference type="Gene3D" id="2.170.130.10">
    <property type="entry name" value="TonB-dependent receptor, plug domain"/>
    <property type="match status" value="1"/>
</dbReference>
<keyword evidence="8 15" id="KW-0675">Receptor</keyword>
<keyword evidence="12" id="KW-0732">Signal</keyword>
<keyword evidence="4 10" id="KW-1134">Transmembrane beta strand</keyword>
<evidence type="ECO:0000256" key="11">
    <source>
        <dbReference type="RuleBase" id="RU003357"/>
    </source>
</evidence>
<evidence type="ECO:0000256" key="6">
    <source>
        <dbReference type="ARBA" id="ARBA00023077"/>
    </source>
</evidence>
<dbReference type="Gene3D" id="2.40.170.20">
    <property type="entry name" value="TonB-dependent receptor, beta-barrel domain"/>
    <property type="match status" value="1"/>
</dbReference>
<sequence length="674" mass="72432">MIPTAWAAGLCLGAATCAAQTNPANNTTERVVVIGNPLGQAELAQPTAVLTGERLLLKKSSTLGETLEGVAGVASSGFGPNSQRPVIRGLDGDRVRLLDNAGATIDASNLSYDHAVAMDPLVIERVEVLRGPASLLYGGNATGGVVNTIDNRIPKQALTDLGGRLELRGGGAASERSASAVVEGRLAPGWSWHVDAFDRKTSDQKAPRFTPVEDGEALEPTDRVRNSAAKARGGALGLSWADDKGYVGLSFDRYDNRYGVTVEPDVTIDMNRRRTTLAGERSLGGFVDKLSFQLSDTRYQHQEIEGSGEVGTTFSSRGQALRVEARHAPQGAWQGVVGLQAESMRFEALGEEAFVPGTRTRSLALFGMEEWRSGPLSLTLGGRAERVTVRSDGDAAEVEEPRFGEAQSRSFSPGSLSVAGAWRFMPQWSLTGSLGATQRAPAYYELYADGVHVATAAYERGDPSLGLERSTHADLGVSWQSGANLFKANVFAMRFGRFIALDATGETFSEVGEDGELFSVPVYAFQGVPANLWGLELEAKHRHQWAQWRIDGTATWDWTRGENSRTGEPLPRLAPMRMNLGLAAHQGAWSLGAGVKHAWAQRRVSQGDAATPSYTLVNVWATYTLPWAAGEWQAFLKGDNLSNALAYNATAVRTVRELSPQAGRAWTLGLQARF</sequence>
<dbReference type="PANTHER" id="PTHR30069">
    <property type="entry name" value="TONB-DEPENDENT OUTER MEMBRANE RECEPTOR"/>
    <property type="match status" value="1"/>
</dbReference>